<accession>A0ABT5DSZ9</accession>
<dbReference type="InterPro" id="IPR006076">
    <property type="entry name" value="FAD-dep_OxRdtase"/>
</dbReference>
<protein>
    <submittedName>
        <fullName evidence="2">FAD-binding oxidoreductase</fullName>
    </submittedName>
</protein>
<organism evidence="2 3">
    <name type="scientific">Nannocystis bainbridge</name>
    <dbReference type="NCBI Taxonomy" id="2995303"/>
    <lineage>
        <taxon>Bacteria</taxon>
        <taxon>Pseudomonadati</taxon>
        <taxon>Myxococcota</taxon>
        <taxon>Polyangia</taxon>
        <taxon>Nannocystales</taxon>
        <taxon>Nannocystaceae</taxon>
        <taxon>Nannocystis</taxon>
    </lineage>
</organism>
<dbReference type="EMBL" id="JAQNDL010000001">
    <property type="protein sequence ID" value="MDC0716745.1"/>
    <property type="molecule type" value="Genomic_DNA"/>
</dbReference>
<sequence>MAEAFGDPEGVTLTTTAGPAVRARAVVFCCGYEFPKCVPTDGAKVVSTWALASRPRTRCPEWLKRTLVWEASSPYLYVRTTPDGRVVAGGEDEDGPTAHADPERLRRKCAQVVAALGELLPALTLKVEHRWAGAFGTSATGLPRIAAVPGLPHAWAVMGFGGNGITYSAIASEIVAAAIRGERDPDADLFEA</sequence>
<dbReference type="Pfam" id="PF01266">
    <property type="entry name" value="DAO"/>
    <property type="match status" value="1"/>
</dbReference>
<dbReference type="PANTHER" id="PTHR13847:SF201">
    <property type="entry name" value="PUTATIBE OXIDOREDUCTASE"/>
    <property type="match status" value="1"/>
</dbReference>
<proteinExistence type="predicted"/>
<gene>
    <name evidence="2" type="ORF">POL25_07570</name>
</gene>
<evidence type="ECO:0000313" key="3">
    <source>
        <dbReference type="Proteomes" id="UP001221686"/>
    </source>
</evidence>
<dbReference type="PANTHER" id="PTHR13847">
    <property type="entry name" value="SARCOSINE DEHYDROGENASE-RELATED"/>
    <property type="match status" value="1"/>
</dbReference>
<reference evidence="2 3" key="1">
    <citation type="submission" date="2022-11" db="EMBL/GenBank/DDBJ databases">
        <title>Minimal conservation of predation-associated metabolite biosynthetic gene clusters underscores biosynthetic potential of Myxococcota including descriptions for ten novel species: Archangium lansinium sp. nov., Myxococcus landrumus sp. nov., Nannocystis bai.</title>
        <authorList>
            <person name="Ahearne A."/>
            <person name="Stevens C."/>
            <person name="Dowd S."/>
        </authorList>
    </citation>
    <scope>NUCLEOTIDE SEQUENCE [LARGE SCALE GENOMIC DNA]</scope>
    <source>
        <strain evidence="2 3">BB15-2</strain>
    </source>
</reference>
<evidence type="ECO:0000313" key="2">
    <source>
        <dbReference type="EMBL" id="MDC0716745.1"/>
    </source>
</evidence>
<dbReference type="RefSeq" id="WP_272085236.1">
    <property type="nucleotide sequence ID" value="NZ_JAQNDL010000001.1"/>
</dbReference>
<comment type="caution">
    <text evidence="2">The sequence shown here is derived from an EMBL/GenBank/DDBJ whole genome shotgun (WGS) entry which is preliminary data.</text>
</comment>
<name>A0ABT5DSZ9_9BACT</name>
<dbReference type="SUPFAM" id="SSF51905">
    <property type="entry name" value="FAD/NAD(P)-binding domain"/>
    <property type="match status" value="1"/>
</dbReference>
<evidence type="ECO:0000259" key="1">
    <source>
        <dbReference type="Pfam" id="PF01266"/>
    </source>
</evidence>
<dbReference type="Gene3D" id="3.30.9.10">
    <property type="entry name" value="D-Amino Acid Oxidase, subunit A, domain 2"/>
    <property type="match status" value="1"/>
</dbReference>
<dbReference type="Proteomes" id="UP001221686">
    <property type="component" value="Unassembled WGS sequence"/>
</dbReference>
<feature type="domain" description="FAD dependent oxidoreductase" evidence="1">
    <location>
        <begin position="10"/>
        <end position="177"/>
    </location>
</feature>
<dbReference type="Gene3D" id="3.50.50.60">
    <property type="entry name" value="FAD/NAD(P)-binding domain"/>
    <property type="match status" value="1"/>
</dbReference>
<dbReference type="InterPro" id="IPR036188">
    <property type="entry name" value="FAD/NAD-bd_sf"/>
</dbReference>
<keyword evidence="3" id="KW-1185">Reference proteome</keyword>